<protein>
    <recommendedName>
        <fullName evidence="1">HMG domain-containing protein</fullName>
    </recommendedName>
</protein>
<accession>A0A1Y2B7G1</accession>
<evidence type="ECO:0000313" key="2">
    <source>
        <dbReference type="EMBL" id="ORY30480.1"/>
    </source>
</evidence>
<gene>
    <name evidence="2" type="ORF">BCR33DRAFT_646919</name>
</gene>
<feature type="non-terminal residue" evidence="2">
    <location>
        <position position="1"/>
    </location>
</feature>
<organism evidence="2 3">
    <name type="scientific">Rhizoclosmatium globosum</name>
    <dbReference type="NCBI Taxonomy" id="329046"/>
    <lineage>
        <taxon>Eukaryota</taxon>
        <taxon>Fungi</taxon>
        <taxon>Fungi incertae sedis</taxon>
        <taxon>Chytridiomycota</taxon>
        <taxon>Chytridiomycota incertae sedis</taxon>
        <taxon>Chytridiomycetes</taxon>
        <taxon>Chytridiales</taxon>
        <taxon>Chytriomycetaceae</taxon>
        <taxon>Rhizoclosmatium</taxon>
    </lineage>
</organism>
<dbReference type="Pfam" id="PF18717">
    <property type="entry name" value="CxC4"/>
    <property type="match status" value="1"/>
</dbReference>
<name>A0A1Y2B7G1_9FUNG</name>
<dbReference type="OrthoDB" id="5598737at2759"/>
<dbReference type="Proteomes" id="UP000193642">
    <property type="component" value="Unassembled WGS sequence"/>
</dbReference>
<evidence type="ECO:0000259" key="1">
    <source>
        <dbReference type="Pfam" id="PF18717"/>
    </source>
</evidence>
<proteinExistence type="predicted"/>
<keyword evidence="3" id="KW-1185">Reference proteome</keyword>
<dbReference type="AlphaFoldDB" id="A0A1Y2B7G1"/>
<dbReference type="EMBL" id="MCGO01000082">
    <property type="protein sequence ID" value="ORY30480.1"/>
    <property type="molecule type" value="Genomic_DNA"/>
</dbReference>
<comment type="caution">
    <text evidence="2">The sequence shown here is derived from an EMBL/GenBank/DDBJ whole genome shotgun (WGS) entry which is preliminary data.</text>
</comment>
<feature type="domain" description="HMG" evidence="1">
    <location>
        <begin position="5"/>
        <end position="137"/>
    </location>
</feature>
<reference evidence="2 3" key="1">
    <citation type="submission" date="2016-07" db="EMBL/GenBank/DDBJ databases">
        <title>Pervasive Adenine N6-methylation of Active Genes in Fungi.</title>
        <authorList>
            <consortium name="DOE Joint Genome Institute"/>
            <person name="Mondo S.J."/>
            <person name="Dannebaum R.O."/>
            <person name="Kuo R.C."/>
            <person name="Labutti K."/>
            <person name="Haridas S."/>
            <person name="Kuo A."/>
            <person name="Salamov A."/>
            <person name="Ahrendt S.R."/>
            <person name="Lipzen A."/>
            <person name="Sullivan W."/>
            <person name="Andreopoulos W.B."/>
            <person name="Clum A."/>
            <person name="Lindquist E."/>
            <person name="Daum C."/>
            <person name="Ramamoorthy G.K."/>
            <person name="Gryganskyi A."/>
            <person name="Culley D."/>
            <person name="Magnuson J.K."/>
            <person name="James T.Y."/>
            <person name="O'Malley M.A."/>
            <person name="Stajich J.E."/>
            <person name="Spatafora J.W."/>
            <person name="Visel A."/>
            <person name="Grigoriev I.V."/>
        </authorList>
    </citation>
    <scope>NUCLEOTIDE SEQUENCE [LARGE SCALE GENOMIC DNA]</scope>
    <source>
        <strain evidence="2 3">JEL800</strain>
    </source>
</reference>
<dbReference type="InterPro" id="IPR040648">
    <property type="entry name" value="HMGXB3_CxC4"/>
</dbReference>
<feature type="non-terminal residue" evidence="2">
    <location>
        <position position="167"/>
    </location>
</feature>
<evidence type="ECO:0000313" key="3">
    <source>
        <dbReference type="Proteomes" id="UP000193642"/>
    </source>
</evidence>
<sequence>TPIPAKFLLEESSRCKTCKTHFNPNKEVKTIKCVLMRAFHAEEKELEVQVCQECLKSRLNRHYLPYIGPDLSEFGVFNWSNKILFEHRLLDHYTLFVAKLPATFSGFAAIVSQYYIDSGSVEPFPCATTFIAAWFSFRKLQDITTGQCPSCGLSPEIAVFDGTSLAY</sequence>